<gene>
    <name evidence="1" type="ORF">A1D17_02735</name>
</gene>
<reference evidence="1 2" key="2">
    <citation type="journal article" date="2018" name="Nature">
        <title>Mutant phenotypes for thousands of bacterial genes of unknown function.</title>
        <authorList>
            <person name="Price M.N."/>
            <person name="Wetmore K.M."/>
            <person name="Waters R.J."/>
            <person name="Callaghan M."/>
            <person name="Ray J."/>
            <person name="Liu H."/>
            <person name="Kuehl J.V."/>
            <person name="Melnyk R.A."/>
            <person name="Lamson J.S."/>
            <person name="Suh Y."/>
            <person name="Carlson H.K."/>
            <person name="Esquivel Z."/>
            <person name="Sadeeshkumar H."/>
            <person name="Chakraborty R."/>
            <person name="Zane G.M."/>
            <person name="Rubin B.E."/>
            <person name="Wall J.D."/>
            <person name="Visel A."/>
            <person name="Bristow J."/>
            <person name="Blow M.J."/>
            <person name="Arkin A.P."/>
            <person name="Deutschbauer A.M."/>
        </authorList>
    </citation>
    <scope>NUCLEOTIDE SEQUENCE [LARGE SCALE GENOMIC DNA]</scope>
    <source>
        <strain evidence="1 2">FW300-N1B4</strain>
    </source>
</reference>
<dbReference type="Proteomes" id="UP000076489">
    <property type="component" value="Unassembled WGS sequence"/>
</dbReference>
<dbReference type="EMBL" id="LUKJ01000002">
    <property type="protein sequence ID" value="KZN20475.1"/>
    <property type="molecule type" value="Genomic_DNA"/>
</dbReference>
<comment type="caution">
    <text evidence="1">The sequence shown here is derived from an EMBL/GenBank/DDBJ whole genome shotgun (WGS) entry which is preliminary data.</text>
</comment>
<reference evidence="2" key="1">
    <citation type="submission" date="2016-03" db="EMBL/GenBank/DDBJ databases">
        <authorList>
            <person name="Ray J."/>
            <person name="Price M."/>
            <person name="Deutschbauer A."/>
        </authorList>
    </citation>
    <scope>NUCLEOTIDE SEQUENCE [LARGE SCALE GENOMIC DNA]</scope>
    <source>
        <strain evidence="2">FW300-N1B4</strain>
    </source>
</reference>
<evidence type="ECO:0000313" key="2">
    <source>
        <dbReference type="Proteomes" id="UP000076489"/>
    </source>
</evidence>
<proteinExistence type="predicted"/>
<sequence length="64" mass="6935">MAMSIPVEAVEKGDRLVLWFANAPRAVVVRDISVGMAVRTFQVSHEGSSVELSVQHGHTVDLTC</sequence>
<dbReference type="AlphaFoldDB" id="A0A166QLK7"/>
<evidence type="ECO:0000313" key="1">
    <source>
        <dbReference type="EMBL" id="KZN20475.1"/>
    </source>
</evidence>
<protein>
    <submittedName>
        <fullName evidence="1">Uncharacterized protein</fullName>
    </submittedName>
</protein>
<name>A0A166QLK7_PSEFL</name>
<organism evidence="1 2">
    <name type="scientific">Pseudomonas fluorescens</name>
    <dbReference type="NCBI Taxonomy" id="294"/>
    <lineage>
        <taxon>Bacteria</taxon>
        <taxon>Pseudomonadati</taxon>
        <taxon>Pseudomonadota</taxon>
        <taxon>Gammaproteobacteria</taxon>
        <taxon>Pseudomonadales</taxon>
        <taxon>Pseudomonadaceae</taxon>
        <taxon>Pseudomonas</taxon>
    </lineage>
</organism>
<dbReference type="RefSeq" id="WP_063340520.1">
    <property type="nucleotide sequence ID" value="NZ_LUKJ01000002.1"/>
</dbReference>
<accession>A0A166QLK7</accession>